<evidence type="ECO:0000313" key="3">
    <source>
        <dbReference type="Proteomes" id="UP000698800"/>
    </source>
</evidence>
<evidence type="ECO:0000313" key="2">
    <source>
        <dbReference type="EMBL" id="KAH0536423.1"/>
    </source>
</evidence>
<feature type="compositionally biased region" description="Polar residues" evidence="1">
    <location>
        <begin position="63"/>
        <end position="75"/>
    </location>
</feature>
<proteinExistence type="predicted"/>
<feature type="region of interest" description="Disordered" evidence="1">
    <location>
        <begin position="1000"/>
        <end position="1079"/>
    </location>
</feature>
<feature type="compositionally biased region" description="Low complexity" evidence="1">
    <location>
        <begin position="1000"/>
        <end position="1014"/>
    </location>
</feature>
<feature type="region of interest" description="Disordered" evidence="1">
    <location>
        <begin position="502"/>
        <end position="686"/>
    </location>
</feature>
<accession>A0A9P8I0R0</accession>
<feature type="compositionally biased region" description="Pro residues" evidence="1">
    <location>
        <begin position="153"/>
        <end position="165"/>
    </location>
</feature>
<feature type="compositionally biased region" description="Basic and acidic residues" evidence="1">
    <location>
        <begin position="799"/>
        <end position="813"/>
    </location>
</feature>
<feature type="region of interest" description="Disordered" evidence="1">
    <location>
        <begin position="794"/>
        <end position="813"/>
    </location>
</feature>
<feature type="region of interest" description="Disordered" evidence="1">
    <location>
        <begin position="265"/>
        <end position="326"/>
    </location>
</feature>
<feature type="compositionally biased region" description="Low complexity" evidence="1">
    <location>
        <begin position="286"/>
        <end position="304"/>
    </location>
</feature>
<organism evidence="2 3">
    <name type="scientific">Glutinoglossum americanum</name>
    <dbReference type="NCBI Taxonomy" id="1670608"/>
    <lineage>
        <taxon>Eukaryota</taxon>
        <taxon>Fungi</taxon>
        <taxon>Dikarya</taxon>
        <taxon>Ascomycota</taxon>
        <taxon>Pezizomycotina</taxon>
        <taxon>Geoglossomycetes</taxon>
        <taxon>Geoglossales</taxon>
        <taxon>Geoglossaceae</taxon>
        <taxon>Glutinoglossum</taxon>
    </lineage>
</organism>
<feature type="compositionally biased region" description="Acidic residues" evidence="1">
    <location>
        <begin position="305"/>
        <end position="314"/>
    </location>
</feature>
<dbReference type="AlphaFoldDB" id="A0A9P8I0R0"/>
<name>A0A9P8I0R0_9PEZI</name>
<feature type="region of interest" description="Disordered" evidence="1">
    <location>
        <begin position="1"/>
        <end position="75"/>
    </location>
</feature>
<feature type="compositionally biased region" description="Polar residues" evidence="1">
    <location>
        <begin position="920"/>
        <end position="954"/>
    </location>
</feature>
<feature type="region of interest" description="Disordered" evidence="1">
    <location>
        <begin position="920"/>
        <end position="961"/>
    </location>
</feature>
<dbReference type="Proteomes" id="UP000698800">
    <property type="component" value="Unassembled WGS sequence"/>
</dbReference>
<feature type="compositionally biased region" description="Polar residues" evidence="1">
    <location>
        <begin position="274"/>
        <end position="285"/>
    </location>
</feature>
<dbReference type="EMBL" id="JAGHQL010000206">
    <property type="protein sequence ID" value="KAH0536423.1"/>
    <property type="molecule type" value="Genomic_DNA"/>
</dbReference>
<protein>
    <submittedName>
        <fullName evidence="2">Uncharacterized protein</fullName>
    </submittedName>
</protein>
<evidence type="ECO:0000256" key="1">
    <source>
        <dbReference type="SAM" id="MobiDB-lite"/>
    </source>
</evidence>
<feature type="region of interest" description="Disordered" evidence="1">
    <location>
        <begin position="136"/>
        <end position="166"/>
    </location>
</feature>
<keyword evidence="3" id="KW-1185">Reference proteome</keyword>
<sequence>MASQRAAQNGKENARSSNDGSKRISQAPTSFSDNGPQWDGSQIPSSAYQQFSRDWRTTDQRFVPSQNSSDPYGSIYAPTNTTYGFSQNVFGRDPTLLDQIQPSTGFTNYTQTISPQALSNANKAINKTGQALQANSNNDKQNAQAGPSNQSGPPKPTRSPAPLSPRAPEFVYIDPTSILGETLQFPQAAFAVFEKFAIDLNIGDASAPKYIPRLSLNERELYVRVANSNRITLNLIIIVAFAERRGKRGDIPEVKPRKTKAIKRKVISAKPAPASSNIARPSTNLSPSSSSSDPDSDSSSMYSSSDDDEMDIDETPPLPSSRPTDEFEVVKYDTTKALWLPSRRRATSEEIKAALKLYWDLHKGIHDVWKAQVAALKKAESEQAKDEIPKLKLQVSKSLRMIDIAVTTALELGHKDILECLADVALPQYLISWLYGRVQGDDINGSLTTKILELLCRCTTLTESTLEKWKFDKLQPRFSKRGNDHTKALVKRLLDNVAAATKRLAGSKENEPATRDPKAKVDSGAPKPAESVSGAKRPREADAGGQPQSKRQNPVAGAVSGSASTKNSGLAKRPAIDIKKSPSLAPASSKQPSVNPVKQLSNVKVKANHVQARKSALFSSFSTSTQPGQRTSEGSAPTASMGEARPQNVFNFSTAIANLERKSDPESSVAPVNSGPPETPEEKRIRLKKEARRKLTKLGVRFKPADSLVQVRYITHEAEEDPDEGSHVRDARNDREEGRIFKQHVEKDMMDEEEDGGPGSVVSFKPWAQPSLIDFSTLGETIHHGDMTIYNANYLPRGGTKEPDSPEKKTQEQRETMTLMVVYTDPSDIPRTPREGSDLFSGEKAELIPFGTPWDVTKDREAKILQRGVQMPQQPSLVSPHDISSLLKTLKQTTQTQTQTQTQAPKPMTELERIFAQYSTSQPAGQPQTNMPATSSFSMPSFPASIQRSENQFQVPVPPQHAQAQQQIQAQQIQAILAQLGQGNTTQTQAFSGLPFQQQNQYQSYPGQGGQHSQHQGRDDQSTSYQTDRDDYYSRNPRDRPNRWGNGDSGGDRRGGKSDYGYGGHGEPSRGGMNGEGKKARKFAVNTKAKARLTITSIEVSYSLQILCAREVQQRE</sequence>
<comment type="caution">
    <text evidence="2">The sequence shown here is derived from an EMBL/GenBank/DDBJ whole genome shotgun (WGS) entry which is preliminary data.</text>
</comment>
<feature type="compositionally biased region" description="Polar residues" evidence="1">
    <location>
        <begin position="1"/>
        <end position="52"/>
    </location>
</feature>
<dbReference type="OrthoDB" id="4347at2759"/>
<feature type="region of interest" description="Disordered" evidence="1">
    <location>
        <begin position="716"/>
        <end position="739"/>
    </location>
</feature>
<feature type="compositionally biased region" description="Polar residues" evidence="1">
    <location>
        <begin position="136"/>
        <end position="152"/>
    </location>
</feature>
<feature type="compositionally biased region" description="Low complexity" evidence="1">
    <location>
        <begin position="581"/>
        <end position="593"/>
    </location>
</feature>
<feature type="compositionally biased region" description="Polar residues" evidence="1">
    <location>
        <begin position="617"/>
        <end position="638"/>
    </location>
</feature>
<reference evidence="2" key="1">
    <citation type="submission" date="2021-03" db="EMBL/GenBank/DDBJ databases">
        <title>Comparative genomics and phylogenomic investigation of the class Geoglossomycetes provide insights into ecological specialization and systematics.</title>
        <authorList>
            <person name="Melie T."/>
            <person name="Pirro S."/>
            <person name="Miller A.N."/>
            <person name="Quandt A."/>
        </authorList>
    </citation>
    <scope>NUCLEOTIDE SEQUENCE</scope>
    <source>
        <strain evidence="2">GBOQ0MN5Z8</strain>
    </source>
</reference>
<feature type="compositionally biased region" description="Basic and acidic residues" evidence="1">
    <location>
        <begin position="724"/>
        <end position="739"/>
    </location>
</feature>
<feature type="compositionally biased region" description="Basic and acidic residues" evidence="1">
    <location>
        <begin position="506"/>
        <end position="521"/>
    </location>
</feature>
<feature type="compositionally biased region" description="Basic and acidic residues" evidence="1">
    <location>
        <begin position="1016"/>
        <end position="1042"/>
    </location>
</feature>
<gene>
    <name evidence="2" type="ORF">FGG08_006692</name>
</gene>